<evidence type="ECO:0000313" key="7">
    <source>
        <dbReference type="EMBL" id="ATJ84071.1"/>
    </source>
</evidence>
<dbReference type="InterPro" id="IPR000160">
    <property type="entry name" value="GGDEF_dom"/>
</dbReference>
<keyword evidence="4" id="KW-0812">Transmembrane</keyword>
<evidence type="ECO:0000313" key="8">
    <source>
        <dbReference type="Proteomes" id="UP000219993"/>
    </source>
</evidence>
<dbReference type="InterPro" id="IPR050469">
    <property type="entry name" value="Diguanylate_Cyclase"/>
</dbReference>
<dbReference type="EMBL" id="CP021435">
    <property type="protein sequence ID" value="ATJ84071.1"/>
    <property type="molecule type" value="Genomic_DNA"/>
</dbReference>
<dbReference type="OrthoDB" id="5289013at2"/>
<evidence type="ECO:0000256" key="3">
    <source>
        <dbReference type="ARBA" id="ARBA00034247"/>
    </source>
</evidence>
<evidence type="ECO:0000256" key="1">
    <source>
        <dbReference type="ARBA" id="ARBA00001946"/>
    </source>
</evidence>
<dbReference type="GO" id="GO:1902201">
    <property type="term" value="P:negative regulation of bacterial-type flagellum-dependent cell motility"/>
    <property type="evidence" value="ECO:0007669"/>
    <property type="project" value="TreeGrafter"/>
</dbReference>
<feature type="chain" id="PRO_5018080882" description="diguanylate cyclase" evidence="5">
    <location>
        <begin position="33"/>
        <end position="574"/>
    </location>
</feature>
<feature type="transmembrane region" description="Helical" evidence="4">
    <location>
        <begin position="179"/>
        <end position="197"/>
    </location>
</feature>
<dbReference type="GO" id="GO:0005886">
    <property type="term" value="C:plasma membrane"/>
    <property type="evidence" value="ECO:0007669"/>
    <property type="project" value="TreeGrafter"/>
</dbReference>
<evidence type="ECO:0000259" key="6">
    <source>
        <dbReference type="PROSITE" id="PS50887"/>
    </source>
</evidence>
<feature type="signal peptide" evidence="5">
    <location>
        <begin position="1"/>
        <end position="32"/>
    </location>
</feature>
<dbReference type="Pfam" id="PF00990">
    <property type="entry name" value="GGDEF"/>
    <property type="match status" value="1"/>
</dbReference>
<protein>
    <recommendedName>
        <fullName evidence="2">diguanylate cyclase</fullName>
        <ecNumber evidence="2">2.7.7.65</ecNumber>
    </recommendedName>
</protein>
<reference evidence="7 8" key="1">
    <citation type="journal article" date="2017" name="Sci. Rep.">
        <title>Revealing the Saline Adaptation Strategies of the Halophilic Bacterium Halomonas beimenensis through High-throughput Omics and Transposon Mutagenesis Approaches.</title>
        <authorList>
            <person name="Chen Y.H."/>
            <person name="Lin S.S."/>
            <person name="Shyu Y.T."/>
        </authorList>
    </citation>
    <scope>NUCLEOTIDE SEQUENCE [LARGE SCALE GENOMIC DNA]</scope>
    <source>
        <strain evidence="7 8">NTU-111</strain>
    </source>
</reference>
<dbReference type="GO" id="GO:0043709">
    <property type="term" value="P:cell adhesion involved in single-species biofilm formation"/>
    <property type="evidence" value="ECO:0007669"/>
    <property type="project" value="TreeGrafter"/>
</dbReference>
<dbReference type="Proteomes" id="UP000219993">
    <property type="component" value="Chromosome"/>
</dbReference>
<evidence type="ECO:0000256" key="2">
    <source>
        <dbReference type="ARBA" id="ARBA00012528"/>
    </source>
</evidence>
<dbReference type="EC" id="2.7.7.65" evidence="2"/>
<name>A0A291PB45_9GAMM</name>
<organism evidence="7 8">
    <name type="scientific">Halomonas beimenensis</name>
    <dbReference type="NCBI Taxonomy" id="475662"/>
    <lineage>
        <taxon>Bacteria</taxon>
        <taxon>Pseudomonadati</taxon>
        <taxon>Pseudomonadota</taxon>
        <taxon>Gammaproteobacteria</taxon>
        <taxon>Oceanospirillales</taxon>
        <taxon>Halomonadaceae</taxon>
        <taxon>Halomonas</taxon>
    </lineage>
</organism>
<dbReference type="SMART" id="SM00267">
    <property type="entry name" value="GGDEF"/>
    <property type="match status" value="1"/>
</dbReference>
<dbReference type="PANTHER" id="PTHR45138">
    <property type="entry name" value="REGULATORY COMPONENTS OF SENSORY TRANSDUCTION SYSTEM"/>
    <property type="match status" value="1"/>
</dbReference>
<dbReference type="SUPFAM" id="SSF55073">
    <property type="entry name" value="Nucleotide cyclase"/>
    <property type="match status" value="1"/>
</dbReference>
<accession>A0A291PB45</accession>
<dbReference type="PROSITE" id="PS51257">
    <property type="entry name" value="PROKAR_LIPOPROTEIN"/>
    <property type="match status" value="1"/>
</dbReference>
<dbReference type="GO" id="GO:0052621">
    <property type="term" value="F:diguanylate cyclase activity"/>
    <property type="evidence" value="ECO:0007669"/>
    <property type="project" value="UniProtKB-EC"/>
</dbReference>
<comment type="catalytic activity">
    <reaction evidence="3">
        <text>2 GTP = 3',3'-c-di-GMP + 2 diphosphate</text>
        <dbReference type="Rhea" id="RHEA:24898"/>
        <dbReference type="ChEBI" id="CHEBI:33019"/>
        <dbReference type="ChEBI" id="CHEBI:37565"/>
        <dbReference type="ChEBI" id="CHEBI:58805"/>
        <dbReference type="EC" id="2.7.7.65"/>
    </reaction>
</comment>
<keyword evidence="8" id="KW-1185">Reference proteome</keyword>
<dbReference type="NCBIfam" id="TIGR00254">
    <property type="entry name" value="GGDEF"/>
    <property type="match status" value="1"/>
</dbReference>
<keyword evidence="4" id="KW-1133">Transmembrane helix</keyword>
<dbReference type="Gene3D" id="3.30.70.270">
    <property type="match status" value="1"/>
</dbReference>
<comment type="cofactor">
    <cofactor evidence="1">
        <name>Mg(2+)</name>
        <dbReference type="ChEBI" id="CHEBI:18420"/>
    </cofactor>
</comment>
<dbReference type="InterPro" id="IPR029787">
    <property type="entry name" value="Nucleotide_cyclase"/>
</dbReference>
<feature type="domain" description="GGDEF" evidence="6">
    <location>
        <begin position="430"/>
        <end position="563"/>
    </location>
</feature>
<keyword evidence="5" id="KW-0732">Signal</keyword>
<keyword evidence="4" id="KW-0472">Membrane</keyword>
<dbReference type="FunFam" id="3.30.70.270:FF:000001">
    <property type="entry name" value="Diguanylate cyclase domain protein"/>
    <property type="match status" value="1"/>
</dbReference>
<feature type="transmembrane region" description="Helical" evidence="4">
    <location>
        <begin position="204"/>
        <end position="229"/>
    </location>
</feature>
<dbReference type="Pfam" id="PF07695">
    <property type="entry name" value="7TMR-DISM_7TM"/>
    <property type="match status" value="1"/>
</dbReference>
<sequence length="574" mass="62642">MRKGWQPRGTRRLWAWGLGAWLACCLVATLHAAEPDAPQGLTLLTHAGEAPPMSASPAPDRRLADPRRVSLGLSPHPVWLRLSLPPREGPAWLYLSNPLLKGTRLYRRGGGGAAWVEVDAAAPNSLSGGIPVSRPVFPVATPGDYLLRLDSAQALRFDLRLLETGELHRAWRDLMLGQGLYFGLVVGLALYNGVLLFGLRDSSYLWYVGFLLGSAAYFLCQNGLLYRVFPGLDPAVNEAMMLTSLSWISVCGLQFCRRFLWLQDEDPRVDRAMLMLWPVAALGVVLAWEQPGHATVVYFSVQGLLVLGLFLLSAGRALGRGVRSARWLLLAWSALVAGSSTLLLVTYGLLPHGFWSHHGFQLGSAAESVLLSLALADRIGQLQYERQVLLAEQAKLHDMSYLDGLTGVYNRRYLDEALPAAVIQAEGSGAPLSLIMLDLDNFKRFNDGWGHAEGDRALQHLVRATETVIRDIDPVCRYGGEEFVILLRERDASQAREIAERIREELVSRPLTLRGGGVVPLTCTLGVAGWRPGESAEELIARADGALYRGKDAGRDRVVLDGASGGESTPPVPG</sequence>
<evidence type="ECO:0000256" key="5">
    <source>
        <dbReference type="SAM" id="SignalP"/>
    </source>
</evidence>
<dbReference type="PROSITE" id="PS50887">
    <property type="entry name" value="GGDEF"/>
    <property type="match status" value="1"/>
</dbReference>
<dbReference type="KEGG" id="hbe:BEI_3084"/>
<proteinExistence type="predicted"/>
<feature type="transmembrane region" description="Helical" evidence="4">
    <location>
        <begin position="327"/>
        <end position="349"/>
    </location>
</feature>
<feature type="transmembrane region" description="Helical" evidence="4">
    <location>
        <begin position="272"/>
        <end position="290"/>
    </location>
</feature>
<dbReference type="Pfam" id="PF07696">
    <property type="entry name" value="7TMR-DISMED2"/>
    <property type="match status" value="1"/>
</dbReference>
<feature type="transmembrane region" description="Helical" evidence="4">
    <location>
        <begin position="241"/>
        <end position="260"/>
    </location>
</feature>
<gene>
    <name evidence="7" type="ORF">BEI_3084</name>
</gene>
<dbReference type="InterPro" id="IPR011623">
    <property type="entry name" value="7TMR_DISM_rcpt_extracell_dom1"/>
</dbReference>
<dbReference type="AlphaFoldDB" id="A0A291PB45"/>
<dbReference type="InterPro" id="IPR043128">
    <property type="entry name" value="Rev_trsase/Diguanyl_cyclase"/>
</dbReference>
<dbReference type="InterPro" id="IPR011622">
    <property type="entry name" value="7TMR_DISM_rcpt_extracell_dom2"/>
</dbReference>
<dbReference type="CDD" id="cd01949">
    <property type="entry name" value="GGDEF"/>
    <property type="match status" value="1"/>
</dbReference>
<feature type="transmembrane region" description="Helical" evidence="4">
    <location>
        <begin position="296"/>
        <end position="315"/>
    </location>
</feature>
<evidence type="ECO:0000256" key="4">
    <source>
        <dbReference type="SAM" id="Phobius"/>
    </source>
</evidence>
<dbReference type="RefSeq" id="WP_097790315.1">
    <property type="nucleotide sequence ID" value="NZ_BAAADT010000037.1"/>
</dbReference>
<dbReference type="PANTHER" id="PTHR45138:SF9">
    <property type="entry name" value="DIGUANYLATE CYCLASE DGCM-RELATED"/>
    <property type="match status" value="1"/>
</dbReference>
<dbReference type="Gene3D" id="2.60.40.2380">
    <property type="match status" value="1"/>
</dbReference>